<name>A0ABX1ZM30_9BACL</name>
<dbReference type="Proteomes" id="UP000618579">
    <property type="component" value="Unassembled WGS sequence"/>
</dbReference>
<proteinExistence type="predicted"/>
<accession>A0ABX1ZM30</accession>
<sequence>MQKSTYEMRDLEYDREEVGVNSLKGLIVLGKIQISSKGIEKTLRKFDYLQAISEYIWNGFDAGASLVEMKLHQNVLGGIDRIVIADNGYGIDRRELERKFTPFFESEKQIDPDRRSRTTSAMHGKNGIGRLTFHRFASDAIWRTTYVEGLLKNTYTIEIDSKHLDAYEVSRIKLTDGEPGTTVTFNNVTKDFIHEDVIAFLCREFGWFLELHAEKGFDLRIDGQSLDYSNLIGEKECFDIVHPGSLATFNIKFVRWQDRINHEYSKLYFIDSHLEEKYKQPTTFNNKGDSFYHSVYIQSRLFDYFDFESDDQSGQLEAAFGVSRKSDAFQFLLEEINAYIKQKRKPYLQILSDHVIQEFTEAKAFPDFTDQPEDTAKKAELESVIRELCQLEPRVFARLNPEQKKLMAHLIHLAMGSTDRPRLLEAL</sequence>
<evidence type="ECO:0000313" key="1">
    <source>
        <dbReference type="EMBL" id="NOV01122.1"/>
    </source>
</evidence>
<dbReference type="Gene3D" id="3.30.565.10">
    <property type="entry name" value="Histidine kinase-like ATPase, C-terminal domain"/>
    <property type="match status" value="1"/>
</dbReference>
<protein>
    <recommendedName>
        <fullName evidence="3">Histidine kinase/DNA gyrase B/HSP90-like ATPase</fullName>
    </recommendedName>
</protein>
<dbReference type="InterPro" id="IPR036890">
    <property type="entry name" value="HATPase_C_sf"/>
</dbReference>
<evidence type="ECO:0008006" key="3">
    <source>
        <dbReference type="Google" id="ProtNLM"/>
    </source>
</evidence>
<reference evidence="1 2" key="1">
    <citation type="submission" date="2019-10" db="EMBL/GenBank/DDBJ databases">
        <title>Description of Paenibacillus pedi sp. nov.</title>
        <authorList>
            <person name="Carlier A."/>
            <person name="Qi S."/>
        </authorList>
    </citation>
    <scope>NUCLEOTIDE SEQUENCE [LARGE SCALE GENOMIC DNA]</scope>
    <source>
        <strain evidence="1 2">LMG 31457</strain>
    </source>
</reference>
<comment type="caution">
    <text evidence="1">The sequence shown here is derived from an EMBL/GenBank/DDBJ whole genome shotgun (WGS) entry which is preliminary data.</text>
</comment>
<keyword evidence="2" id="KW-1185">Reference proteome</keyword>
<gene>
    <name evidence="1" type="ORF">GC097_13975</name>
</gene>
<dbReference type="EMBL" id="WHNZ01000026">
    <property type="protein sequence ID" value="NOV01122.1"/>
    <property type="molecule type" value="Genomic_DNA"/>
</dbReference>
<organism evidence="1 2">
    <name type="scientific">Paenibacillus planticolens</name>
    <dbReference type="NCBI Taxonomy" id="2654976"/>
    <lineage>
        <taxon>Bacteria</taxon>
        <taxon>Bacillati</taxon>
        <taxon>Bacillota</taxon>
        <taxon>Bacilli</taxon>
        <taxon>Bacillales</taxon>
        <taxon>Paenibacillaceae</taxon>
        <taxon>Paenibacillus</taxon>
    </lineage>
</organism>
<dbReference type="SUPFAM" id="SSF55874">
    <property type="entry name" value="ATPase domain of HSP90 chaperone/DNA topoisomerase II/histidine kinase"/>
    <property type="match status" value="1"/>
</dbReference>
<dbReference type="Pfam" id="PF13589">
    <property type="entry name" value="HATPase_c_3"/>
    <property type="match status" value="1"/>
</dbReference>
<evidence type="ECO:0000313" key="2">
    <source>
        <dbReference type="Proteomes" id="UP000618579"/>
    </source>
</evidence>